<feature type="coiled-coil region" evidence="4">
    <location>
        <begin position="234"/>
        <end position="306"/>
    </location>
</feature>
<evidence type="ECO:0000259" key="6">
    <source>
        <dbReference type="Pfam" id="PF17045"/>
    </source>
</evidence>
<dbReference type="PANTHER" id="PTHR18875:SF5">
    <property type="entry name" value="DEUTEROSOME ASSEMBLY PROTEIN 1"/>
    <property type="match status" value="1"/>
</dbReference>
<reference evidence="7" key="2">
    <citation type="submission" date="2025-08" db="UniProtKB">
        <authorList>
            <consortium name="Ensembl"/>
        </authorList>
    </citation>
    <scope>IDENTIFICATION</scope>
</reference>
<keyword evidence="2" id="KW-0963">Cytoplasm</keyword>
<reference evidence="7" key="3">
    <citation type="submission" date="2025-09" db="UniProtKB">
        <authorList>
            <consortium name="Ensembl"/>
        </authorList>
    </citation>
    <scope>IDENTIFICATION</scope>
</reference>
<dbReference type="GO" id="GO:0005737">
    <property type="term" value="C:cytoplasm"/>
    <property type="evidence" value="ECO:0007669"/>
    <property type="project" value="UniProtKB-SubCell"/>
</dbReference>
<evidence type="ECO:0000256" key="4">
    <source>
        <dbReference type="SAM" id="Coils"/>
    </source>
</evidence>
<dbReference type="Ensembl" id="ENSAMET00000049473.1">
    <property type="protein sequence ID" value="ENSAMEP00000033685.1"/>
    <property type="gene ID" value="ENSAMEG00000015849.2"/>
</dbReference>
<evidence type="ECO:0000256" key="2">
    <source>
        <dbReference type="ARBA" id="ARBA00022490"/>
    </source>
</evidence>
<dbReference type="GO" id="GO:0005814">
    <property type="term" value="C:centriole"/>
    <property type="evidence" value="ECO:0007669"/>
    <property type="project" value="TreeGrafter"/>
</dbReference>
<evidence type="ECO:0000313" key="7">
    <source>
        <dbReference type="Ensembl" id="ENSAMEP00000033685.1"/>
    </source>
</evidence>
<accession>A0A7N5K2J1</accession>
<keyword evidence="3 4" id="KW-0175">Coiled coil</keyword>
<evidence type="ECO:0000256" key="5">
    <source>
        <dbReference type="SAM" id="MobiDB-lite"/>
    </source>
</evidence>
<proteinExistence type="predicted"/>
<dbReference type="Pfam" id="PF17045">
    <property type="entry name" value="CEP63"/>
    <property type="match status" value="1"/>
</dbReference>
<feature type="region of interest" description="Disordered" evidence="5">
    <location>
        <begin position="200"/>
        <end position="222"/>
    </location>
</feature>
<dbReference type="InterPro" id="IPR031470">
    <property type="entry name" value="CEP63/Deup1_N"/>
</dbReference>
<dbReference type="GO" id="GO:0007099">
    <property type="term" value="P:centriole replication"/>
    <property type="evidence" value="ECO:0007669"/>
    <property type="project" value="TreeGrafter"/>
</dbReference>
<sequence length="346" mass="40860">MQQFLDMENQAQNTMGASPCEAELQELMEQIDIMVSNKKLDWERKMRALETRLDLRDQELANAQTCLDRKGQEVGLLRQKLDSLEKCNLAMTQNYEGQLQTLKAQFSKLTNSFEKLRLHQMKQSKVRRKELPHLKEEIPFELSNLNQKLEEFRAKSREWDKQEILYQTHLVSLDAQQKLLSEKCNQFQKQAQSYQTQLSGKKQCIEDSSSEDPPRLTCDPDHSCKTSERDEFIIEKLKSAMSEIALSRNKLQDENQKLLQELKMYQRQCQIRSQLYQEEEYHGSEQERMRNEISDLTDELHQKEITIATIMKKAALLERQLKMELEIKEKMLAKQQVRKWAGQPLC</sequence>
<protein>
    <submittedName>
        <fullName evidence="7">Deuterosome assembly protein 1</fullName>
    </submittedName>
</protein>
<dbReference type="GO" id="GO:0098535">
    <property type="term" value="P:de novo centriole assembly involved in multi-ciliated epithelial cell differentiation"/>
    <property type="evidence" value="ECO:0007669"/>
    <property type="project" value="TreeGrafter"/>
</dbReference>
<dbReference type="AlphaFoldDB" id="A0A7N5K2J1"/>
<organism evidence="7 8">
    <name type="scientific">Ailuropoda melanoleuca</name>
    <name type="common">Giant panda</name>
    <dbReference type="NCBI Taxonomy" id="9646"/>
    <lineage>
        <taxon>Eukaryota</taxon>
        <taxon>Metazoa</taxon>
        <taxon>Chordata</taxon>
        <taxon>Craniata</taxon>
        <taxon>Vertebrata</taxon>
        <taxon>Euteleostomi</taxon>
        <taxon>Mammalia</taxon>
        <taxon>Eutheria</taxon>
        <taxon>Laurasiatheria</taxon>
        <taxon>Carnivora</taxon>
        <taxon>Caniformia</taxon>
        <taxon>Ursidae</taxon>
        <taxon>Ailuropoda</taxon>
    </lineage>
</organism>
<comment type="subcellular location">
    <subcellularLocation>
        <location evidence="1">Cytoplasm</location>
    </subcellularLocation>
</comment>
<dbReference type="GeneTree" id="ENSGT00940000153190"/>
<dbReference type="PANTHER" id="PTHR18875">
    <property type="entry name" value="SARCOMA ANTIGEN NY-SAR-24/CYTOSKELETAL PROTEIN SOJO"/>
    <property type="match status" value="1"/>
</dbReference>
<keyword evidence="8" id="KW-1185">Reference proteome</keyword>
<evidence type="ECO:0000256" key="3">
    <source>
        <dbReference type="ARBA" id="ARBA00023054"/>
    </source>
</evidence>
<name>A0A7N5K2J1_AILME</name>
<evidence type="ECO:0000313" key="8">
    <source>
        <dbReference type="Proteomes" id="UP000008912"/>
    </source>
</evidence>
<feature type="domain" description="CEP63/Deup1 N-terminal" evidence="6">
    <location>
        <begin position="18"/>
        <end position="274"/>
    </location>
</feature>
<dbReference type="GO" id="GO:0098536">
    <property type="term" value="C:deuterosome"/>
    <property type="evidence" value="ECO:0007669"/>
    <property type="project" value="TreeGrafter"/>
</dbReference>
<evidence type="ECO:0000256" key="1">
    <source>
        <dbReference type="ARBA" id="ARBA00004496"/>
    </source>
</evidence>
<feature type="compositionally biased region" description="Basic and acidic residues" evidence="5">
    <location>
        <begin position="212"/>
        <end position="222"/>
    </location>
</feature>
<gene>
    <name evidence="7" type="primary">DEUP1</name>
</gene>
<reference evidence="7 8" key="1">
    <citation type="journal article" date="2010" name="Nature">
        <title>The sequence and de novo assembly of the giant panda genome.</title>
        <authorList>
            <person name="Li R."/>
            <person name="Fan W."/>
            <person name="Tian G."/>
            <person name="Zhu H."/>
            <person name="He L."/>
            <person name="Cai J."/>
            <person name="Huang Q."/>
            <person name="Cai Q."/>
            <person name="Li B."/>
            <person name="Bai Y."/>
            <person name="Zhang Z."/>
            <person name="Zhang Y."/>
            <person name="Wang W."/>
            <person name="Li J."/>
            <person name="Wei F."/>
            <person name="Li H."/>
            <person name="Jian M."/>
            <person name="Li J."/>
            <person name="Zhang Z."/>
            <person name="Nielsen R."/>
            <person name="Li D."/>
            <person name="Gu W."/>
            <person name="Yang Z."/>
            <person name="Xuan Z."/>
            <person name="Ryder O.A."/>
            <person name="Leung F.C."/>
            <person name="Zhou Y."/>
            <person name="Cao J."/>
            <person name="Sun X."/>
            <person name="Fu Y."/>
            <person name="Fang X."/>
            <person name="Guo X."/>
            <person name="Wang B."/>
            <person name="Hou R."/>
            <person name="Shen F."/>
            <person name="Mu B."/>
            <person name="Ni P."/>
            <person name="Lin R."/>
            <person name="Qian W."/>
            <person name="Wang G."/>
            <person name="Yu C."/>
            <person name="Nie W."/>
            <person name="Wang J."/>
            <person name="Wu Z."/>
            <person name="Liang H."/>
            <person name="Min J."/>
            <person name="Wu Q."/>
            <person name="Cheng S."/>
            <person name="Ruan J."/>
            <person name="Wang M."/>
            <person name="Shi Z."/>
            <person name="Wen M."/>
            <person name="Liu B."/>
            <person name="Ren X."/>
            <person name="Zheng H."/>
            <person name="Dong D."/>
            <person name="Cook K."/>
            <person name="Shan G."/>
            <person name="Zhang H."/>
            <person name="Kosiol C."/>
            <person name="Xie X."/>
            <person name="Lu Z."/>
            <person name="Zheng H."/>
            <person name="Li Y."/>
            <person name="Steiner C.C."/>
            <person name="Lam T.T."/>
            <person name="Lin S."/>
            <person name="Zhang Q."/>
            <person name="Li G."/>
            <person name="Tian J."/>
            <person name="Gong T."/>
            <person name="Liu H."/>
            <person name="Zhang D."/>
            <person name="Fang L."/>
            <person name="Ye C."/>
            <person name="Zhang J."/>
            <person name="Hu W."/>
            <person name="Xu A."/>
            <person name="Ren Y."/>
            <person name="Zhang G."/>
            <person name="Bruford M.W."/>
            <person name="Li Q."/>
            <person name="Ma L."/>
            <person name="Guo Y."/>
            <person name="An N."/>
            <person name="Hu Y."/>
            <person name="Zheng Y."/>
            <person name="Shi Y."/>
            <person name="Li Z."/>
            <person name="Liu Q."/>
            <person name="Chen Y."/>
            <person name="Zhao J."/>
            <person name="Qu N."/>
            <person name="Zhao S."/>
            <person name="Tian F."/>
            <person name="Wang X."/>
            <person name="Wang H."/>
            <person name="Xu L."/>
            <person name="Liu X."/>
            <person name="Vinar T."/>
            <person name="Wang Y."/>
            <person name="Lam T.W."/>
            <person name="Yiu S.M."/>
            <person name="Liu S."/>
            <person name="Zhang H."/>
            <person name="Li D."/>
            <person name="Huang Y."/>
            <person name="Wang X."/>
            <person name="Yang G."/>
            <person name="Jiang Z."/>
            <person name="Wang J."/>
            <person name="Qin N."/>
            <person name="Li L."/>
            <person name="Li J."/>
            <person name="Bolund L."/>
            <person name="Kristiansen K."/>
            <person name="Wong G.K."/>
            <person name="Olson M."/>
            <person name="Zhang X."/>
            <person name="Li S."/>
            <person name="Yang H."/>
            <person name="Wang J."/>
            <person name="Wang J."/>
        </authorList>
    </citation>
    <scope>NUCLEOTIDE SEQUENCE [LARGE SCALE GENOMIC DNA]</scope>
</reference>
<dbReference type="Proteomes" id="UP000008912">
    <property type="component" value="Unassembled WGS sequence"/>
</dbReference>